<evidence type="ECO:0000313" key="2">
    <source>
        <dbReference type="Proteomes" id="UP001331761"/>
    </source>
</evidence>
<name>A0AAN8J2I3_TRICO</name>
<dbReference type="EMBL" id="WIXE01007535">
    <property type="protein sequence ID" value="KAK5980344.1"/>
    <property type="molecule type" value="Genomic_DNA"/>
</dbReference>
<proteinExistence type="predicted"/>
<accession>A0AAN8J2I3</accession>
<dbReference type="AlphaFoldDB" id="A0AAN8J2I3"/>
<sequence>MSKEIVHEASYDRKPDGTLVMHINGMAVRQTRSGDITVDARPRVIQCSPFTASVHVRSSYIDMGVQENEKAYVKRGLKRVHVSRSGMVVSDDYLSKLPYRLYWCLCSVCMRVDLAFVVARFVLVSGLIVRSDVLHTHKICAHIDVRIFRTYFFLIICP</sequence>
<organism evidence="1 2">
    <name type="scientific">Trichostrongylus colubriformis</name>
    <name type="common">Black scour worm</name>
    <dbReference type="NCBI Taxonomy" id="6319"/>
    <lineage>
        <taxon>Eukaryota</taxon>
        <taxon>Metazoa</taxon>
        <taxon>Ecdysozoa</taxon>
        <taxon>Nematoda</taxon>
        <taxon>Chromadorea</taxon>
        <taxon>Rhabditida</taxon>
        <taxon>Rhabditina</taxon>
        <taxon>Rhabditomorpha</taxon>
        <taxon>Strongyloidea</taxon>
        <taxon>Trichostrongylidae</taxon>
        <taxon>Trichostrongylus</taxon>
    </lineage>
</organism>
<gene>
    <name evidence="1" type="ORF">GCK32_016564</name>
</gene>
<dbReference type="PANTHER" id="PTHR39075:SF1">
    <property type="entry name" value="FI19908P1"/>
    <property type="match status" value="1"/>
</dbReference>
<dbReference type="Proteomes" id="UP001331761">
    <property type="component" value="Unassembled WGS sequence"/>
</dbReference>
<evidence type="ECO:0000313" key="1">
    <source>
        <dbReference type="EMBL" id="KAK5980344.1"/>
    </source>
</evidence>
<dbReference type="GO" id="GO:0005615">
    <property type="term" value="C:extracellular space"/>
    <property type="evidence" value="ECO:0007669"/>
    <property type="project" value="TreeGrafter"/>
</dbReference>
<dbReference type="PANTHER" id="PTHR39075">
    <property type="entry name" value="FI19908P1"/>
    <property type="match status" value="1"/>
</dbReference>
<comment type="caution">
    <text evidence="1">The sequence shown here is derived from an EMBL/GenBank/DDBJ whole genome shotgun (WGS) entry which is preliminary data.</text>
</comment>
<keyword evidence="2" id="KW-1185">Reference proteome</keyword>
<reference evidence="1 2" key="1">
    <citation type="submission" date="2019-10" db="EMBL/GenBank/DDBJ databases">
        <title>Assembly and Annotation for the nematode Trichostrongylus colubriformis.</title>
        <authorList>
            <person name="Martin J."/>
        </authorList>
    </citation>
    <scope>NUCLEOTIDE SEQUENCE [LARGE SCALE GENOMIC DNA]</scope>
    <source>
        <strain evidence="1">G859</strain>
        <tissue evidence="1">Whole worm</tissue>
    </source>
</reference>
<protein>
    <submittedName>
        <fullName evidence="1">Uncharacterized protein</fullName>
    </submittedName>
</protein>